<comment type="caution">
    <text evidence="2">The sequence shown here is derived from an EMBL/GenBank/DDBJ whole genome shotgun (WGS) entry which is preliminary data.</text>
</comment>
<accession>A0ABD1GSA6</accession>
<gene>
    <name evidence="2" type="ORF">AAHA92_22601</name>
</gene>
<dbReference type="AlphaFoldDB" id="A0ABD1GSA6"/>
<evidence type="ECO:0000313" key="2">
    <source>
        <dbReference type="EMBL" id="KAL1545933.1"/>
    </source>
</evidence>
<proteinExistence type="predicted"/>
<dbReference type="Proteomes" id="UP001567538">
    <property type="component" value="Unassembled WGS sequence"/>
</dbReference>
<keyword evidence="1" id="KW-1133">Transmembrane helix</keyword>
<name>A0ABD1GSA6_SALDI</name>
<sequence>MVDQLTQNKVARRRKELSNFMLVLEEIMWSHQLNMLVIRMLLSILIFKKSKKTRRFWRNRTVKPEPVDENCTDARWKWFKGCLGALDGTYINGTRGYCETHSVDHLASKYQEVNTICVTMGMRIVKALSCHTKELDTI</sequence>
<evidence type="ECO:0000256" key="1">
    <source>
        <dbReference type="SAM" id="Phobius"/>
    </source>
</evidence>
<organism evidence="2 3">
    <name type="scientific">Salvia divinorum</name>
    <name type="common">Maria pastora</name>
    <name type="synonym">Diviner's sage</name>
    <dbReference type="NCBI Taxonomy" id="28513"/>
    <lineage>
        <taxon>Eukaryota</taxon>
        <taxon>Viridiplantae</taxon>
        <taxon>Streptophyta</taxon>
        <taxon>Embryophyta</taxon>
        <taxon>Tracheophyta</taxon>
        <taxon>Spermatophyta</taxon>
        <taxon>Magnoliopsida</taxon>
        <taxon>eudicotyledons</taxon>
        <taxon>Gunneridae</taxon>
        <taxon>Pentapetalae</taxon>
        <taxon>asterids</taxon>
        <taxon>lamiids</taxon>
        <taxon>Lamiales</taxon>
        <taxon>Lamiaceae</taxon>
        <taxon>Nepetoideae</taxon>
        <taxon>Mentheae</taxon>
        <taxon>Salviinae</taxon>
        <taxon>Salvia</taxon>
        <taxon>Salvia subgen. Calosphace</taxon>
    </lineage>
</organism>
<keyword evidence="1" id="KW-0472">Membrane</keyword>
<protein>
    <submittedName>
        <fullName evidence="2">Uncharacterized protein</fullName>
    </submittedName>
</protein>
<keyword evidence="1" id="KW-0812">Transmembrane</keyword>
<evidence type="ECO:0000313" key="3">
    <source>
        <dbReference type="Proteomes" id="UP001567538"/>
    </source>
</evidence>
<reference evidence="2 3" key="1">
    <citation type="submission" date="2024-06" db="EMBL/GenBank/DDBJ databases">
        <title>A chromosome level genome sequence of Diviner's sage (Salvia divinorum).</title>
        <authorList>
            <person name="Ford S.A."/>
            <person name="Ro D.-K."/>
            <person name="Ness R.W."/>
            <person name="Phillips M.A."/>
        </authorList>
    </citation>
    <scope>NUCLEOTIDE SEQUENCE [LARGE SCALE GENOMIC DNA]</scope>
    <source>
        <strain evidence="2">SAF-2024a</strain>
        <tissue evidence="2">Leaf</tissue>
    </source>
</reference>
<feature type="transmembrane region" description="Helical" evidence="1">
    <location>
        <begin position="27"/>
        <end position="47"/>
    </location>
</feature>
<keyword evidence="3" id="KW-1185">Reference proteome</keyword>
<dbReference type="EMBL" id="JBEAFC010000008">
    <property type="protein sequence ID" value="KAL1545933.1"/>
    <property type="molecule type" value="Genomic_DNA"/>
</dbReference>